<dbReference type="InterPro" id="IPR036388">
    <property type="entry name" value="WH-like_DNA-bd_sf"/>
</dbReference>
<dbReference type="EMBL" id="BJXA01000042">
    <property type="protein sequence ID" value="GEM40891.1"/>
    <property type="molecule type" value="Genomic_DNA"/>
</dbReference>
<evidence type="ECO:0000256" key="1">
    <source>
        <dbReference type="SAM" id="Coils"/>
    </source>
</evidence>
<comment type="caution">
    <text evidence="2">The sequence shown here is derived from an EMBL/GenBank/DDBJ whole genome shotgun (WGS) entry which is preliminary data.</text>
</comment>
<accession>A0A511MKB6</accession>
<feature type="coiled-coil region" evidence="1">
    <location>
        <begin position="6"/>
        <end position="33"/>
    </location>
</feature>
<sequence length="79" mass="9312">MTTAETAFLYRRIEDLEAENEALKTKYDNRKKLSHNDVRWIRRLADNAKLSHAELAEMYGVGEPNISRIVRRIYYPEVA</sequence>
<keyword evidence="3" id="KW-1185">Reference proteome</keyword>
<reference evidence="2 3" key="1">
    <citation type="submission" date="2019-07" db="EMBL/GenBank/DDBJ databases">
        <title>Whole genome shotgun sequence of Nocardia ninae NBRC 108245.</title>
        <authorList>
            <person name="Hosoyama A."/>
            <person name="Uohara A."/>
            <person name="Ohji S."/>
            <person name="Ichikawa N."/>
        </authorList>
    </citation>
    <scope>NUCLEOTIDE SEQUENCE [LARGE SCALE GENOMIC DNA]</scope>
    <source>
        <strain evidence="2 3">NBRC 108245</strain>
    </source>
</reference>
<gene>
    <name evidence="2" type="ORF">NN4_54100</name>
</gene>
<proteinExistence type="predicted"/>
<protein>
    <submittedName>
        <fullName evidence="2">Uncharacterized protein</fullName>
    </submittedName>
</protein>
<dbReference type="Gene3D" id="1.10.10.10">
    <property type="entry name" value="Winged helix-like DNA-binding domain superfamily/Winged helix DNA-binding domain"/>
    <property type="match status" value="1"/>
</dbReference>
<dbReference type="RefSeq" id="WP_147136965.1">
    <property type="nucleotide sequence ID" value="NZ_BJXA01000042.1"/>
</dbReference>
<evidence type="ECO:0000313" key="3">
    <source>
        <dbReference type="Proteomes" id="UP000321424"/>
    </source>
</evidence>
<name>A0A511MKB6_9NOCA</name>
<dbReference type="AlphaFoldDB" id="A0A511MKB6"/>
<keyword evidence="1" id="KW-0175">Coiled coil</keyword>
<organism evidence="2 3">
    <name type="scientific">Nocardia ninae NBRC 108245</name>
    <dbReference type="NCBI Taxonomy" id="1210091"/>
    <lineage>
        <taxon>Bacteria</taxon>
        <taxon>Bacillati</taxon>
        <taxon>Actinomycetota</taxon>
        <taxon>Actinomycetes</taxon>
        <taxon>Mycobacteriales</taxon>
        <taxon>Nocardiaceae</taxon>
        <taxon>Nocardia</taxon>
    </lineage>
</organism>
<evidence type="ECO:0000313" key="2">
    <source>
        <dbReference type="EMBL" id="GEM40891.1"/>
    </source>
</evidence>
<dbReference type="Proteomes" id="UP000321424">
    <property type="component" value="Unassembled WGS sequence"/>
</dbReference>